<proteinExistence type="predicted"/>
<dbReference type="InterPro" id="IPR036691">
    <property type="entry name" value="Endo/exonu/phosph_ase_sf"/>
</dbReference>
<reference evidence="2" key="1">
    <citation type="submission" date="2015-01" db="EMBL/GenBank/DDBJ databases">
        <title>The Genome Sequence of Cladophialophora bantiana CBS 173.52.</title>
        <authorList>
            <consortium name="The Broad Institute Genomics Platform"/>
            <person name="Cuomo C."/>
            <person name="de Hoog S."/>
            <person name="Gorbushina A."/>
            <person name="Stielow B."/>
            <person name="Teixiera M."/>
            <person name="Abouelleil A."/>
            <person name="Chapman S.B."/>
            <person name="Priest M."/>
            <person name="Young S.K."/>
            <person name="Wortman J."/>
            <person name="Nusbaum C."/>
            <person name="Birren B."/>
        </authorList>
    </citation>
    <scope>NUCLEOTIDE SEQUENCE [LARGE SCALE GENOMIC DNA]</scope>
    <source>
        <strain evidence="2">CBS 173.52</strain>
    </source>
</reference>
<sequence>MLEMSNSTPGNKFRVINVSNDVGTSTLADLRAAIRRSNPDDELLVLGDFNLHHPLWSTTYRHGNRGISAAQPLLTIIEDFHFQLLTVPGTITHWWKGGDSTIDLTFGSEEVASRSEYCKRASVGEVKHN</sequence>
<gene>
    <name evidence="2" type="ORF">Z519_05289</name>
</gene>
<accession>A0A0D2IB06</accession>
<dbReference type="InterPro" id="IPR005135">
    <property type="entry name" value="Endo/exonuclease/phosphatase"/>
</dbReference>
<dbReference type="GeneID" id="27698217"/>
<protein>
    <recommendedName>
        <fullName evidence="1">Endonuclease/exonuclease/phosphatase domain-containing protein</fullName>
    </recommendedName>
</protein>
<evidence type="ECO:0000259" key="1">
    <source>
        <dbReference type="Pfam" id="PF14529"/>
    </source>
</evidence>
<dbReference type="GO" id="GO:0003824">
    <property type="term" value="F:catalytic activity"/>
    <property type="evidence" value="ECO:0007669"/>
    <property type="project" value="InterPro"/>
</dbReference>
<dbReference type="Proteomes" id="UP000053789">
    <property type="component" value="Unassembled WGS sequence"/>
</dbReference>
<keyword evidence="3" id="KW-1185">Reference proteome</keyword>
<dbReference type="OrthoDB" id="5549573at2759"/>
<dbReference type="RefSeq" id="XP_016620643.1">
    <property type="nucleotide sequence ID" value="XM_016763030.1"/>
</dbReference>
<dbReference type="HOGENOM" id="CLU_1948598_0_0_1"/>
<name>A0A0D2IB06_CLAB1</name>
<dbReference type="AlphaFoldDB" id="A0A0D2IB06"/>
<evidence type="ECO:0000313" key="3">
    <source>
        <dbReference type="Proteomes" id="UP000053789"/>
    </source>
</evidence>
<dbReference type="Pfam" id="PF14529">
    <property type="entry name" value="Exo_endo_phos_2"/>
    <property type="match status" value="1"/>
</dbReference>
<dbReference type="EMBL" id="KN846986">
    <property type="protein sequence ID" value="KIW93974.1"/>
    <property type="molecule type" value="Genomic_DNA"/>
</dbReference>
<dbReference type="VEuPathDB" id="FungiDB:Z519_05289"/>
<feature type="domain" description="Endonuclease/exonuclease/phosphatase" evidence="1">
    <location>
        <begin position="24"/>
        <end position="114"/>
    </location>
</feature>
<dbReference type="Gene3D" id="3.60.10.10">
    <property type="entry name" value="Endonuclease/exonuclease/phosphatase"/>
    <property type="match status" value="1"/>
</dbReference>
<evidence type="ECO:0000313" key="2">
    <source>
        <dbReference type="EMBL" id="KIW93974.1"/>
    </source>
</evidence>
<dbReference type="SUPFAM" id="SSF56219">
    <property type="entry name" value="DNase I-like"/>
    <property type="match status" value="1"/>
</dbReference>
<organism evidence="2 3">
    <name type="scientific">Cladophialophora bantiana (strain ATCC 10958 / CBS 173.52 / CDC B-1940 / NIH 8579)</name>
    <name type="common">Xylohypha bantiana</name>
    <dbReference type="NCBI Taxonomy" id="1442370"/>
    <lineage>
        <taxon>Eukaryota</taxon>
        <taxon>Fungi</taxon>
        <taxon>Dikarya</taxon>
        <taxon>Ascomycota</taxon>
        <taxon>Pezizomycotina</taxon>
        <taxon>Eurotiomycetes</taxon>
        <taxon>Chaetothyriomycetidae</taxon>
        <taxon>Chaetothyriales</taxon>
        <taxon>Herpotrichiellaceae</taxon>
        <taxon>Cladophialophora</taxon>
    </lineage>
</organism>